<sequence>MTMALRGDGKTVPIRPAMPLPPDSKRKSTHVTTGRVLALAAALLLAGRVAADEHPSNSRDVRGVVELFTSQGCSSCPPADRILAKLAREPDIVALAYHVDYWDYIGWSDPLGSRANTDRQRAYSKALGSGTIYTPQAVVNGQRDVVGSREADIRRALEETATAGDERPVSVELSIQGDRLHISADGVPARIGGRAPVLMLITYDEAIETVIDKGENKGLTLRDAHAVRDWRILGMWDGKALAVDIPLASILGPEARKGGCAAVLQSVTAAGAPGPILAAAAIDF</sequence>
<protein>
    <recommendedName>
        <fullName evidence="4">DUF1223 domain-containing protein</fullName>
    </recommendedName>
</protein>
<reference evidence="2" key="2">
    <citation type="submission" date="2020-09" db="EMBL/GenBank/DDBJ databases">
        <authorList>
            <person name="Sun Q."/>
            <person name="Zhou Y."/>
        </authorList>
    </citation>
    <scope>NUCLEOTIDE SEQUENCE</scope>
    <source>
        <strain evidence="2">CGMCC 1.15493</strain>
    </source>
</reference>
<dbReference type="InterPro" id="IPR036249">
    <property type="entry name" value="Thioredoxin-like_sf"/>
</dbReference>
<dbReference type="EMBL" id="BMJJ01000019">
    <property type="protein sequence ID" value="GGD42045.1"/>
    <property type="molecule type" value="Genomic_DNA"/>
</dbReference>
<dbReference type="PANTHER" id="PTHR36057">
    <property type="match status" value="1"/>
</dbReference>
<dbReference type="PANTHER" id="PTHR36057:SF1">
    <property type="entry name" value="LIPOPROTEIN LIPID ATTACHMENT SITE-LIKE PROTEIN, PUTATIVE (DUF1223)-RELATED"/>
    <property type="match status" value="1"/>
</dbReference>
<dbReference type="Pfam" id="PF06764">
    <property type="entry name" value="DUF1223"/>
    <property type="match status" value="1"/>
</dbReference>
<dbReference type="InterPro" id="IPR010634">
    <property type="entry name" value="DUF1223"/>
</dbReference>
<gene>
    <name evidence="2" type="ORF">GCM10011335_50960</name>
</gene>
<keyword evidence="3" id="KW-1185">Reference proteome</keyword>
<dbReference type="Proteomes" id="UP000613160">
    <property type="component" value="Unassembled WGS sequence"/>
</dbReference>
<comment type="caution">
    <text evidence="2">The sequence shown here is derived from an EMBL/GenBank/DDBJ whole genome shotgun (WGS) entry which is preliminary data.</text>
</comment>
<accession>A0A916YER5</accession>
<proteinExistence type="predicted"/>
<name>A0A916YER5_9HYPH</name>
<evidence type="ECO:0000256" key="1">
    <source>
        <dbReference type="SAM" id="MobiDB-lite"/>
    </source>
</evidence>
<evidence type="ECO:0000313" key="3">
    <source>
        <dbReference type="Proteomes" id="UP000613160"/>
    </source>
</evidence>
<evidence type="ECO:0000313" key="2">
    <source>
        <dbReference type="EMBL" id="GGD42045.1"/>
    </source>
</evidence>
<reference evidence="2" key="1">
    <citation type="journal article" date="2014" name="Int. J. Syst. Evol. Microbiol.">
        <title>Complete genome sequence of Corynebacterium casei LMG S-19264T (=DSM 44701T), isolated from a smear-ripened cheese.</title>
        <authorList>
            <consortium name="US DOE Joint Genome Institute (JGI-PGF)"/>
            <person name="Walter F."/>
            <person name="Albersmeier A."/>
            <person name="Kalinowski J."/>
            <person name="Ruckert C."/>
        </authorList>
    </citation>
    <scope>NUCLEOTIDE SEQUENCE</scope>
    <source>
        <strain evidence="2">CGMCC 1.15493</strain>
    </source>
</reference>
<feature type="region of interest" description="Disordered" evidence="1">
    <location>
        <begin position="1"/>
        <end position="29"/>
    </location>
</feature>
<dbReference type="SUPFAM" id="SSF52833">
    <property type="entry name" value="Thioredoxin-like"/>
    <property type="match status" value="1"/>
</dbReference>
<organism evidence="2 3">
    <name type="scientific">Aureimonas glaciei</name>
    <dbReference type="NCBI Taxonomy" id="1776957"/>
    <lineage>
        <taxon>Bacteria</taxon>
        <taxon>Pseudomonadati</taxon>
        <taxon>Pseudomonadota</taxon>
        <taxon>Alphaproteobacteria</taxon>
        <taxon>Hyphomicrobiales</taxon>
        <taxon>Aurantimonadaceae</taxon>
        <taxon>Aureimonas</taxon>
    </lineage>
</organism>
<dbReference type="AlphaFoldDB" id="A0A916YER5"/>
<evidence type="ECO:0008006" key="4">
    <source>
        <dbReference type="Google" id="ProtNLM"/>
    </source>
</evidence>